<keyword evidence="2" id="KW-1185">Reference proteome</keyword>
<name>A0ACD3A1D9_9AGAR</name>
<dbReference type="EMBL" id="ML208963">
    <property type="protein sequence ID" value="TFK59490.1"/>
    <property type="molecule type" value="Genomic_DNA"/>
</dbReference>
<evidence type="ECO:0000313" key="1">
    <source>
        <dbReference type="EMBL" id="TFK59490.1"/>
    </source>
</evidence>
<protein>
    <submittedName>
        <fullName evidence="1">Uncharacterized protein</fullName>
    </submittedName>
</protein>
<evidence type="ECO:0000313" key="2">
    <source>
        <dbReference type="Proteomes" id="UP000308600"/>
    </source>
</evidence>
<reference evidence="1 2" key="1">
    <citation type="journal article" date="2019" name="Nat. Ecol. Evol.">
        <title>Megaphylogeny resolves global patterns of mushroom evolution.</title>
        <authorList>
            <person name="Varga T."/>
            <person name="Krizsan K."/>
            <person name="Foldi C."/>
            <person name="Dima B."/>
            <person name="Sanchez-Garcia M."/>
            <person name="Sanchez-Ramirez S."/>
            <person name="Szollosi G.J."/>
            <person name="Szarkandi J.G."/>
            <person name="Papp V."/>
            <person name="Albert L."/>
            <person name="Andreopoulos W."/>
            <person name="Angelini C."/>
            <person name="Antonin V."/>
            <person name="Barry K.W."/>
            <person name="Bougher N.L."/>
            <person name="Buchanan P."/>
            <person name="Buyck B."/>
            <person name="Bense V."/>
            <person name="Catcheside P."/>
            <person name="Chovatia M."/>
            <person name="Cooper J."/>
            <person name="Damon W."/>
            <person name="Desjardin D."/>
            <person name="Finy P."/>
            <person name="Geml J."/>
            <person name="Haridas S."/>
            <person name="Hughes K."/>
            <person name="Justo A."/>
            <person name="Karasinski D."/>
            <person name="Kautmanova I."/>
            <person name="Kiss B."/>
            <person name="Kocsube S."/>
            <person name="Kotiranta H."/>
            <person name="LaButti K.M."/>
            <person name="Lechner B.E."/>
            <person name="Liimatainen K."/>
            <person name="Lipzen A."/>
            <person name="Lukacs Z."/>
            <person name="Mihaltcheva S."/>
            <person name="Morgado L.N."/>
            <person name="Niskanen T."/>
            <person name="Noordeloos M.E."/>
            <person name="Ohm R.A."/>
            <person name="Ortiz-Santana B."/>
            <person name="Ovrebo C."/>
            <person name="Racz N."/>
            <person name="Riley R."/>
            <person name="Savchenko A."/>
            <person name="Shiryaev A."/>
            <person name="Soop K."/>
            <person name="Spirin V."/>
            <person name="Szebenyi C."/>
            <person name="Tomsovsky M."/>
            <person name="Tulloss R.E."/>
            <person name="Uehling J."/>
            <person name="Grigoriev I.V."/>
            <person name="Vagvolgyi C."/>
            <person name="Papp T."/>
            <person name="Martin F.M."/>
            <person name="Miettinen O."/>
            <person name="Hibbett D.S."/>
            <person name="Nagy L.G."/>
        </authorList>
    </citation>
    <scope>NUCLEOTIDE SEQUENCE [LARGE SCALE GENOMIC DNA]</scope>
    <source>
        <strain evidence="1 2">NL-1719</strain>
    </source>
</reference>
<accession>A0ACD3A1D9</accession>
<proteinExistence type="predicted"/>
<gene>
    <name evidence="1" type="ORF">BDN72DRAFT_865109</name>
</gene>
<sequence>MPGIIAGNLTDSPVDLDVSMASTVGVVCSRRFTPKSTSFILSEFIPSPLLDARRGPRPWKAYKLSSILRKCSVKMSQLKPFVYEPTVVMRDMGTWTRDGGIFRKRCHFHEVRALLQRFKPELNREGRLPSWDSPLLAWIQRCWIKRGLWALLLLVSLESGTYQSLTATRLSKNFGGLLVGLADEEKVWMVISKFDPDRLSMNTSFFVFTMCLKPPWRLFRLAPLEIWMLKKTTCQQPITFRLSPLPTHLTTDAHNERLSDTHVYRSALPLSVFHHHALEAGVYSLSRPSSVQLKVSSEFLHTYRFNENGNEWDSINYDLDAHFGNGPGSRSHEGSEYERNESAVVRMKESAYLNICQAFKPSNLDRDLEYRVMGPLGLAETAVHQGNGRSGEAESPACVGSIGFWGCQRFLTLNTRAHALWNLPNLLKFEASCTADYILRILPPCTQTATSLSLLLNTQPTRNSFAPFSQERLTDRLSEPLNSIDPSTVGAVVSGIASRCDCSGTGEDGRTIYDIVKSCLFTIAACVYRAVHQNIPDPELGFWGRLRVTAKVTFYALIAPEMIIWWAMRQWFGARKAAHWMNLRRGEHRLNWTKVHGQFAQMGGFARKDDKRVLHPTTLLDLLDKGQIDIDELRLTEKEIQDKSKGDILSKTLVAFQTTWFVFECIARLQQGLPLIELEVVTLAFATLNIITYGLWWYKPLNVLCPIYIHVRPEASDPQSNAEVASPGEEVVGGGETNVTESGELSEVQVKLLAASNTVAGVSSSGRGAVVGETERTKKAESGAGSGKTQTGSVGRIVADIKNDIKNDGWWWMLWKRLIKQPFVAVVWPLLELLNDSKGHDDATHVSTFFAEGTEFDELTWVECLSSLIGIVFGAIHFLSWHSTFPTHVELLLWRTSSVALVVPPFFLLLRALSFRIHIDRLGTLFSYISFFGGPVPYILARFCVLVLAFLTLHDLPSGALTNVSWTSYIPHL</sequence>
<organism evidence="1 2">
    <name type="scientific">Pluteus cervinus</name>
    <dbReference type="NCBI Taxonomy" id="181527"/>
    <lineage>
        <taxon>Eukaryota</taxon>
        <taxon>Fungi</taxon>
        <taxon>Dikarya</taxon>
        <taxon>Basidiomycota</taxon>
        <taxon>Agaricomycotina</taxon>
        <taxon>Agaricomycetes</taxon>
        <taxon>Agaricomycetidae</taxon>
        <taxon>Agaricales</taxon>
        <taxon>Pluteineae</taxon>
        <taxon>Pluteaceae</taxon>
        <taxon>Pluteus</taxon>
    </lineage>
</organism>
<dbReference type="Proteomes" id="UP000308600">
    <property type="component" value="Unassembled WGS sequence"/>
</dbReference>